<organism evidence="4 5">
    <name type="scientific">Debaryomyces hansenii (strain ATCC 36239 / CBS 767 / BCRC 21394 / JCM 1990 / NBRC 0083 / IGC 2968)</name>
    <name type="common">Yeast</name>
    <name type="synonym">Torulaspora hansenii</name>
    <dbReference type="NCBI Taxonomy" id="284592"/>
    <lineage>
        <taxon>Eukaryota</taxon>
        <taxon>Fungi</taxon>
        <taxon>Dikarya</taxon>
        <taxon>Ascomycota</taxon>
        <taxon>Saccharomycotina</taxon>
        <taxon>Pichiomycetes</taxon>
        <taxon>Debaryomycetaceae</taxon>
        <taxon>Debaryomyces</taxon>
    </lineage>
</organism>
<reference evidence="4 5" key="1">
    <citation type="journal article" date="2004" name="Nature">
        <title>Genome evolution in yeasts.</title>
        <authorList>
            <consortium name="Genolevures"/>
            <person name="Dujon B."/>
            <person name="Sherman D."/>
            <person name="Fischer G."/>
            <person name="Durrens P."/>
            <person name="Casaregola S."/>
            <person name="Lafontaine I."/>
            <person name="de Montigny J."/>
            <person name="Marck C."/>
            <person name="Neuveglise C."/>
            <person name="Talla E."/>
            <person name="Goffard N."/>
            <person name="Frangeul L."/>
            <person name="Aigle M."/>
            <person name="Anthouard V."/>
            <person name="Babour A."/>
            <person name="Barbe V."/>
            <person name="Barnay S."/>
            <person name="Blanchin S."/>
            <person name="Beckerich J.M."/>
            <person name="Beyne E."/>
            <person name="Bleykasten C."/>
            <person name="Boisrame A."/>
            <person name="Boyer J."/>
            <person name="Cattolico L."/>
            <person name="Confanioleri F."/>
            <person name="de Daruvar A."/>
            <person name="Despons L."/>
            <person name="Fabre E."/>
            <person name="Fairhead C."/>
            <person name="Ferry-Dumazet H."/>
            <person name="Groppi A."/>
            <person name="Hantraye F."/>
            <person name="Hennequin C."/>
            <person name="Jauniaux N."/>
            <person name="Joyet P."/>
            <person name="Kachouri R."/>
            <person name="Kerrest A."/>
            <person name="Koszul R."/>
            <person name="Lemaire M."/>
            <person name="Lesur I."/>
            <person name="Ma L."/>
            <person name="Muller H."/>
            <person name="Nicaud J.M."/>
            <person name="Nikolski M."/>
            <person name="Oztas S."/>
            <person name="Ozier-Kalogeropoulos O."/>
            <person name="Pellenz S."/>
            <person name="Potier S."/>
            <person name="Richard G.F."/>
            <person name="Straub M.L."/>
            <person name="Suleau A."/>
            <person name="Swennene D."/>
            <person name="Tekaia F."/>
            <person name="Wesolowski-Louvel M."/>
            <person name="Westhof E."/>
            <person name="Wirth B."/>
            <person name="Zeniou-Meyer M."/>
            <person name="Zivanovic I."/>
            <person name="Bolotin-Fukuhara M."/>
            <person name="Thierry A."/>
            <person name="Bouchier C."/>
            <person name="Caudron B."/>
            <person name="Scarpelli C."/>
            <person name="Gaillardin C."/>
            <person name="Weissenbach J."/>
            <person name="Wincker P."/>
            <person name="Souciet J.L."/>
        </authorList>
    </citation>
    <scope>NUCLEOTIDE SEQUENCE [LARGE SCALE GENOMIC DNA]</scope>
    <source>
        <strain evidence="5">ATCC 36239 / CBS 767 / BCRC 21394 / JCM 1990 / NBRC 0083 / IGC 2968</strain>
    </source>
</reference>
<feature type="domain" description="RIC1 C-terminal alpha solenoid region" evidence="3">
    <location>
        <begin position="903"/>
        <end position="1059"/>
    </location>
</feature>
<evidence type="ECO:0000256" key="2">
    <source>
        <dbReference type="ARBA" id="ARBA00023136"/>
    </source>
</evidence>
<protein>
    <submittedName>
        <fullName evidence="4">DEHA2D08756p</fullName>
    </submittedName>
</protein>
<sequence>MVWVDAYPTSSIALAGDEPILKLIRIPHTPLIGLLTKSSLLIYNQRSLLLVAHHIRTDESLQQHGENINVKCKYISVNSAQLQQLAMVNLFVETDLSCLVIYQVMINYSKSLYEVHNKQNDELLQTGLPLSFTSHKFSLVNMIKSATKTLMQGNQVSVNLENIEHFNNCSIEDELSNFKIGHVKLSVYKILKIGIGISKYWIKQNSHNVLLFNDKNEKCSGDHAQSLPENDSYFQLINIKNFKNEVFQFSELEWYDNCSKVMHITFNYYQNFILLINDKCQIWYMKFEQGEDFKVKIVGSKVFEFDKVETPEYKISFNPQFDLVLIRIDRKIKLFKFYEKKDTNSLEFVKDIDFEFTNGEIEIHWSPCGKFFVVFNKESGYWSIYSKFGNNSFSSFEILNEANSQNNADTDPITNFLKISSVLITSNSSQLILMNKNKSHLYLVDLLSLANQNHSTGTSSDLIFYNNEYISILSNYSANAANNFIRFPMLPIFKDIFTKIENFNGSSSSVKYPGGQLRFSSNIYKQISVTYGDHVAVSTPYNSGHDVNQILWFNFRNYYVESLNVIEHFWFDDYLILFNRTVQEDNFVDEIMVMDTSLSKFGHGGTNFNFDSDLIIWKHSLDSKFICYELGDREETTSKANGINLSKNLMIVTDDKKIIIFELSKYESSMLIKKRLQSRTPPQNSDDQDDSDVKNYKIFIGLSKTVHLNSIQDKLAIADISQVSMMENAHFLLLLNNGDLFLLKNYTSKSSSDEANGALRQPSNMYELIKIKGSIEYYQLQSINYVKQNNISYLYLFNGETLLIYNLLEMIESAFGTHNRVPVSIDDSEPQMVDPITIAVHDFQPLVIKNTVSESSAGLKSIDLIGLESISFYKNNYLIVKNKMNHKLILNNFIEYDVSTKFDINTILHKYHPFDNFDYCLELLLFNYLTSNSADYLSKIIELINHTNSPESIYINCLRKIEIAYWQTFFEHLKTTPTDFMNKLIEIGNVELCYNYLIIYLNFKKEHEDTSSDISLDSHDTEIILKIIKMLDKSQKWDWCFELCRFIKLLEPSGNLLKQIEVVLK</sequence>
<comment type="subcellular location">
    <subcellularLocation>
        <location evidence="1">Membrane</location>
    </subcellularLocation>
</comment>
<keyword evidence="2" id="KW-0472">Membrane</keyword>
<accession>Q6BSH6</accession>
<keyword evidence="5" id="KW-1185">Reference proteome</keyword>
<evidence type="ECO:0000313" key="5">
    <source>
        <dbReference type="Proteomes" id="UP000000599"/>
    </source>
</evidence>
<dbReference type="InParanoid" id="Q6BSH6"/>
<evidence type="ECO:0000256" key="1">
    <source>
        <dbReference type="ARBA" id="ARBA00004370"/>
    </source>
</evidence>
<dbReference type="AlphaFoldDB" id="Q6BSH6"/>
<dbReference type="KEGG" id="dha:DEHA2D08756g"/>
<dbReference type="FunCoup" id="Q6BSH6">
    <property type="interactions" value="160"/>
</dbReference>
<dbReference type="PANTHER" id="PTHR22746">
    <property type="entry name" value="RAB6A-GEF COMPLEX PARTNER PROTEIN 1"/>
    <property type="match status" value="1"/>
</dbReference>
<dbReference type="InterPro" id="IPR040096">
    <property type="entry name" value="Ric1"/>
</dbReference>
<name>Q6BSH6_DEBHA</name>
<dbReference type="GO" id="GO:0006886">
    <property type="term" value="P:intracellular protein transport"/>
    <property type="evidence" value="ECO:0007669"/>
    <property type="project" value="InterPro"/>
</dbReference>
<dbReference type="InterPro" id="IPR009771">
    <property type="entry name" value="RIC1_C"/>
</dbReference>
<dbReference type="STRING" id="284592.Q6BSH6"/>
<evidence type="ECO:0000259" key="3">
    <source>
        <dbReference type="Pfam" id="PF07064"/>
    </source>
</evidence>
<dbReference type="RefSeq" id="XP_458844.2">
    <property type="nucleotide sequence ID" value="XM_458844.1"/>
</dbReference>
<dbReference type="GeneID" id="2901461"/>
<dbReference type="PANTHER" id="PTHR22746:SF10">
    <property type="entry name" value="GUANINE NUCLEOTIDE EXCHANGE FACTOR SUBUNIT RIC1"/>
    <property type="match status" value="1"/>
</dbReference>
<dbReference type="VEuPathDB" id="FungiDB:DEHA2D08756g"/>
<dbReference type="SUPFAM" id="SSF82171">
    <property type="entry name" value="DPP6 N-terminal domain-like"/>
    <property type="match status" value="1"/>
</dbReference>
<proteinExistence type="predicted"/>
<dbReference type="GO" id="GO:0042147">
    <property type="term" value="P:retrograde transport, endosome to Golgi"/>
    <property type="evidence" value="ECO:0007669"/>
    <property type="project" value="TreeGrafter"/>
</dbReference>
<dbReference type="GO" id="GO:0034066">
    <property type="term" value="C:Ric1-Rgp1 guanyl-nucleotide exchange factor complex"/>
    <property type="evidence" value="ECO:0007669"/>
    <property type="project" value="InterPro"/>
</dbReference>
<dbReference type="GO" id="GO:0000139">
    <property type="term" value="C:Golgi membrane"/>
    <property type="evidence" value="ECO:0007669"/>
    <property type="project" value="TreeGrafter"/>
</dbReference>
<dbReference type="HOGENOM" id="CLU_288047_0_0_1"/>
<dbReference type="GO" id="GO:0005829">
    <property type="term" value="C:cytosol"/>
    <property type="evidence" value="ECO:0007669"/>
    <property type="project" value="TreeGrafter"/>
</dbReference>
<dbReference type="EMBL" id="CR382136">
    <property type="protein sequence ID" value="CAG86995.2"/>
    <property type="molecule type" value="Genomic_DNA"/>
</dbReference>
<dbReference type="Pfam" id="PF07064">
    <property type="entry name" value="RIC1"/>
    <property type="match status" value="1"/>
</dbReference>
<evidence type="ECO:0000313" key="4">
    <source>
        <dbReference type="EMBL" id="CAG86995.2"/>
    </source>
</evidence>
<dbReference type="eggNOG" id="KOG2006">
    <property type="taxonomic scope" value="Eukaryota"/>
</dbReference>
<gene>
    <name evidence="4" type="ordered locus">DEHA2D08756g</name>
</gene>
<dbReference type="OrthoDB" id="67540at2759"/>
<dbReference type="OMA" id="DWCFELC"/>
<dbReference type="Proteomes" id="UP000000599">
    <property type="component" value="Chromosome D"/>
</dbReference>